<accession>A0A814UDC9</accession>
<comment type="caution">
    <text evidence="2">The sequence shown here is derived from an EMBL/GenBank/DDBJ whole genome shotgun (WGS) entry which is preliminary data.</text>
</comment>
<feature type="compositionally biased region" description="Basic residues" evidence="1">
    <location>
        <begin position="179"/>
        <end position="207"/>
    </location>
</feature>
<sequence>MSDKFIPHYLRGIDDTSNDREPYQQQKWSRTAIKAKINVELRQKVPPFVVSTAIYKIVHVNKYTSMEEPHLLVNHVQQCTQFTIDIESEKSNAQLALIQIQTIPPRLPLLVILIELQHLSSNNLPTYLIEPVTNEQPEYEEISNDEQEMNDKSLVNDIELIINDNDENKPTNDVERKPTTTKHRLTHQQRSKASNQRRNRKRNNTHRIRRYQHYITRSMYYKFTMPSIKKILKQHHINYVDVKEFDGMLIIGVKNSLIQQQYQDQIPEDMFDRKHYKNHQHHHE</sequence>
<evidence type="ECO:0000313" key="2">
    <source>
        <dbReference type="EMBL" id="CAF1172038.1"/>
    </source>
</evidence>
<feature type="compositionally biased region" description="Basic and acidic residues" evidence="1">
    <location>
        <begin position="166"/>
        <end position="178"/>
    </location>
</feature>
<evidence type="ECO:0000256" key="1">
    <source>
        <dbReference type="SAM" id="MobiDB-lite"/>
    </source>
</evidence>
<dbReference type="AlphaFoldDB" id="A0A814UDC9"/>
<organism evidence="2 3">
    <name type="scientific">Rotaria sordida</name>
    <dbReference type="NCBI Taxonomy" id="392033"/>
    <lineage>
        <taxon>Eukaryota</taxon>
        <taxon>Metazoa</taxon>
        <taxon>Spiralia</taxon>
        <taxon>Gnathifera</taxon>
        <taxon>Rotifera</taxon>
        <taxon>Eurotatoria</taxon>
        <taxon>Bdelloidea</taxon>
        <taxon>Philodinida</taxon>
        <taxon>Philodinidae</taxon>
        <taxon>Rotaria</taxon>
    </lineage>
</organism>
<protein>
    <submittedName>
        <fullName evidence="2">Uncharacterized protein</fullName>
    </submittedName>
</protein>
<dbReference type="EMBL" id="CAJNOO010001570">
    <property type="protein sequence ID" value="CAF1172038.1"/>
    <property type="molecule type" value="Genomic_DNA"/>
</dbReference>
<feature type="region of interest" description="Disordered" evidence="1">
    <location>
        <begin position="162"/>
        <end position="207"/>
    </location>
</feature>
<gene>
    <name evidence="2" type="ORF">RFH988_LOCUS23028</name>
</gene>
<evidence type="ECO:0000313" key="3">
    <source>
        <dbReference type="Proteomes" id="UP000663882"/>
    </source>
</evidence>
<dbReference type="Proteomes" id="UP000663882">
    <property type="component" value="Unassembled WGS sequence"/>
</dbReference>
<reference evidence="2" key="1">
    <citation type="submission" date="2021-02" db="EMBL/GenBank/DDBJ databases">
        <authorList>
            <person name="Nowell W R."/>
        </authorList>
    </citation>
    <scope>NUCLEOTIDE SEQUENCE</scope>
</reference>
<proteinExistence type="predicted"/>
<name>A0A814UDC9_9BILA</name>